<keyword evidence="4" id="KW-1185">Reference proteome</keyword>
<organism evidence="3 4">
    <name type="scientific">Niveibacterium microcysteis</name>
    <dbReference type="NCBI Taxonomy" id="2811415"/>
    <lineage>
        <taxon>Bacteria</taxon>
        <taxon>Pseudomonadati</taxon>
        <taxon>Pseudomonadota</taxon>
        <taxon>Betaproteobacteria</taxon>
        <taxon>Rhodocyclales</taxon>
        <taxon>Rhodocyclaceae</taxon>
        <taxon>Niveibacterium</taxon>
    </lineage>
</organism>
<dbReference type="CDD" id="cd03789">
    <property type="entry name" value="GT9_LPS_heptosyltransferase"/>
    <property type="match status" value="1"/>
</dbReference>
<dbReference type="RefSeq" id="WP_206255038.1">
    <property type="nucleotide sequence ID" value="NZ_CP071060.1"/>
</dbReference>
<dbReference type="InterPro" id="IPR002201">
    <property type="entry name" value="Glyco_trans_9"/>
</dbReference>
<dbReference type="InterPro" id="IPR051199">
    <property type="entry name" value="LPS_LOS_Heptosyltrfase"/>
</dbReference>
<sequence>MASRGFVRALTVLRALPTVLHNRIAPAGGDTPRRILIAQLLLLGDTLMLAPLIAKLRARYPAAQIVLTCPPSFLPLFATRPWDVEALGFDLRDAAALPRLRASGPFDLAVVPADNRFSWLAAAAGARHIVAFAGDARWRKNLPVTEFRPLPVAPSAFGDFAATLVDGDPPPPYRVGDWPAPVAREFARPIEPYAVIHLGASSPHKLWPVERWREAIDYLQGQGLNVVLACGRGEEKLINEVDPAQRCPRYAGTLDLAQYWALLAKAQVLLCPDTGIAHLARLAGTPTVTLFGPGSPVLFGAGEFWRNMPYAGLWEPDIACRNQQAVFEKPLPWARQCWRTPAQCGNPKCIRAVSLDTVRVSLETLLANGRRAQP</sequence>
<name>A0ABX7M7C1_9RHOO</name>
<evidence type="ECO:0000256" key="2">
    <source>
        <dbReference type="ARBA" id="ARBA00022679"/>
    </source>
</evidence>
<proteinExistence type="predicted"/>
<dbReference type="Gene3D" id="3.40.50.2000">
    <property type="entry name" value="Glycogen Phosphorylase B"/>
    <property type="match status" value="2"/>
</dbReference>
<keyword evidence="2" id="KW-0808">Transferase</keyword>
<keyword evidence="1" id="KW-0328">Glycosyltransferase</keyword>
<protein>
    <submittedName>
        <fullName evidence="3">Glycosyltransferase family 9 protein</fullName>
    </submittedName>
</protein>
<reference evidence="3 4" key="1">
    <citation type="submission" date="2021-02" db="EMBL/GenBank/DDBJ databases">
        <title>Niveibacterium changnyeongensis HC41.</title>
        <authorList>
            <person name="Kang M."/>
        </authorList>
    </citation>
    <scope>NUCLEOTIDE SEQUENCE [LARGE SCALE GENOMIC DNA]</scope>
    <source>
        <strain evidence="3 4">HC41</strain>
    </source>
</reference>
<gene>
    <name evidence="3" type="ORF">JY500_03075</name>
</gene>
<dbReference type="Proteomes" id="UP000663570">
    <property type="component" value="Chromosome"/>
</dbReference>
<evidence type="ECO:0000313" key="4">
    <source>
        <dbReference type="Proteomes" id="UP000663570"/>
    </source>
</evidence>
<evidence type="ECO:0000313" key="3">
    <source>
        <dbReference type="EMBL" id="QSI77655.1"/>
    </source>
</evidence>
<accession>A0ABX7M7C1</accession>
<dbReference type="PANTHER" id="PTHR30160:SF1">
    <property type="entry name" value="LIPOPOLYSACCHARIDE 1,2-N-ACETYLGLUCOSAMINETRANSFERASE-RELATED"/>
    <property type="match status" value="1"/>
</dbReference>
<dbReference type="EMBL" id="CP071060">
    <property type="protein sequence ID" value="QSI77655.1"/>
    <property type="molecule type" value="Genomic_DNA"/>
</dbReference>
<dbReference type="PANTHER" id="PTHR30160">
    <property type="entry name" value="TETRAACYLDISACCHARIDE 4'-KINASE-RELATED"/>
    <property type="match status" value="1"/>
</dbReference>
<evidence type="ECO:0000256" key="1">
    <source>
        <dbReference type="ARBA" id="ARBA00022676"/>
    </source>
</evidence>
<dbReference type="SUPFAM" id="SSF53756">
    <property type="entry name" value="UDP-Glycosyltransferase/glycogen phosphorylase"/>
    <property type="match status" value="1"/>
</dbReference>
<dbReference type="Pfam" id="PF01075">
    <property type="entry name" value="Glyco_transf_9"/>
    <property type="match status" value="1"/>
</dbReference>